<keyword evidence="3" id="KW-1185">Reference proteome</keyword>
<dbReference type="Proteomes" id="UP001172155">
    <property type="component" value="Unassembled WGS sequence"/>
</dbReference>
<reference evidence="2" key="1">
    <citation type="submission" date="2023-06" db="EMBL/GenBank/DDBJ databases">
        <title>Genome-scale phylogeny and comparative genomics of the fungal order Sordariales.</title>
        <authorList>
            <consortium name="Lawrence Berkeley National Laboratory"/>
            <person name="Hensen N."/>
            <person name="Bonometti L."/>
            <person name="Westerberg I."/>
            <person name="Brannstrom I.O."/>
            <person name="Guillou S."/>
            <person name="Cros-Aarteil S."/>
            <person name="Calhoun S."/>
            <person name="Haridas S."/>
            <person name="Kuo A."/>
            <person name="Mondo S."/>
            <person name="Pangilinan J."/>
            <person name="Riley R."/>
            <person name="LaButti K."/>
            <person name="Andreopoulos B."/>
            <person name="Lipzen A."/>
            <person name="Chen C."/>
            <person name="Yanf M."/>
            <person name="Daum C."/>
            <person name="Ng V."/>
            <person name="Clum A."/>
            <person name="Steindorff A."/>
            <person name="Ohm R."/>
            <person name="Martin F."/>
            <person name="Silar P."/>
            <person name="Natvig D."/>
            <person name="Lalanne C."/>
            <person name="Gautier V."/>
            <person name="Ament-velasquez S.L."/>
            <person name="Kruys A."/>
            <person name="Hutchinson M.I."/>
            <person name="Powell A.J."/>
            <person name="Barry K."/>
            <person name="Miller A.N."/>
            <person name="Grigoriev I.V."/>
            <person name="Debuchy R."/>
            <person name="Gladieux P."/>
            <person name="Thoren M.H."/>
            <person name="Johannesson H."/>
        </authorList>
    </citation>
    <scope>NUCLEOTIDE SEQUENCE</scope>
    <source>
        <strain evidence="2">SMH3187-1</strain>
    </source>
</reference>
<dbReference type="AlphaFoldDB" id="A0AA40K4H4"/>
<dbReference type="InterPro" id="IPR010730">
    <property type="entry name" value="HET"/>
</dbReference>
<name>A0AA40K4H4_9PEZI</name>
<evidence type="ECO:0000313" key="3">
    <source>
        <dbReference type="Proteomes" id="UP001172155"/>
    </source>
</evidence>
<gene>
    <name evidence="2" type="ORF">B0T18DRAFT_390175</name>
</gene>
<evidence type="ECO:0000259" key="1">
    <source>
        <dbReference type="Pfam" id="PF06985"/>
    </source>
</evidence>
<organism evidence="2 3">
    <name type="scientific">Schizothecium vesticola</name>
    <dbReference type="NCBI Taxonomy" id="314040"/>
    <lineage>
        <taxon>Eukaryota</taxon>
        <taxon>Fungi</taxon>
        <taxon>Dikarya</taxon>
        <taxon>Ascomycota</taxon>
        <taxon>Pezizomycotina</taxon>
        <taxon>Sordariomycetes</taxon>
        <taxon>Sordariomycetidae</taxon>
        <taxon>Sordariales</taxon>
        <taxon>Schizotheciaceae</taxon>
        <taxon>Schizothecium</taxon>
    </lineage>
</organism>
<proteinExistence type="predicted"/>
<protein>
    <recommendedName>
        <fullName evidence="1">Heterokaryon incompatibility domain-containing protein</fullName>
    </recommendedName>
</protein>
<dbReference type="Pfam" id="PF06985">
    <property type="entry name" value="HET"/>
    <property type="match status" value="1"/>
</dbReference>
<feature type="domain" description="Heterokaryon incompatibility" evidence="1">
    <location>
        <begin position="78"/>
        <end position="190"/>
    </location>
</feature>
<evidence type="ECO:0000313" key="2">
    <source>
        <dbReference type="EMBL" id="KAK0745575.1"/>
    </source>
</evidence>
<dbReference type="EMBL" id="JAUKUD010000004">
    <property type="protein sequence ID" value="KAK0745575.1"/>
    <property type="molecule type" value="Genomic_DNA"/>
</dbReference>
<sequence length="311" mass="34687">MKIQSDIFGRYPLSSGSSDSQLAAEIRLARIFPSYFSNYHDASSPTQKTSLNQDSDALVVTLETTSLQRIRDKDIHFIVLSFEHNDPTPTDDHGLDLVNITVCGAPFAVPQALKSALLAGAELVGPHEYPLMWVDFLCVDLRASKERCSQRALMGFIYAHAHSIVRWETEWSVDRMFSSVPSSPSLRLRRSEGKNLVPSALIPDESILRSDVWDREGKSDKEQSTEPHANKEATLAGEVESFRCWADWYVKVVRNLGPLEVGGSEVQLDEIRSSDPHDKTLQAFSKNANLLMDIALDGTGKGLERVFIICH</sequence>
<comment type="caution">
    <text evidence="2">The sequence shown here is derived from an EMBL/GenBank/DDBJ whole genome shotgun (WGS) entry which is preliminary data.</text>
</comment>
<accession>A0AA40K4H4</accession>